<sequence length="219" mass="24159">MMKKIVLIFFGYFIFNLIAAEEVPNFLAGLDQNKTMAFYAIESGLNLSKNDIVQRKAEWAASLPPENRIAFEKFNNLANQAKSQLQNTNTVLNNNNQLSPEANAVKARIQNILNDGTLSRTGEVAAIENILSQNSPSIDAELIDGGGGDSSFLRNNANNVQQQNDQIIQSSIDNNLVNQQQLPRPRQQSQSQKPSFLSLGDLYRASASFAPQRASIFQG</sequence>
<reference evidence="3" key="1">
    <citation type="submission" date="2022-11" db="UniProtKB">
        <authorList>
            <consortium name="WormBaseParasite"/>
        </authorList>
    </citation>
    <scope>IDENTIFICATION</scope>
</reference>
<evidence type="ECO:0000256" key="1">
    <source>
        <dbReference type="SAM" id="SignalP"/>
    </source>
</evidence>
<dbReference type="AlphaFoldDB" id="A0A914XXM9"/>
<feature type="signal peptide" evidence="1">
    <location>
        <begin position="1"/>
        <end position="20"/>
    </location>
</feature>
<dbReference type="WBParaSite" id="PSU_v2.g11965.t1">
    <property type="protein sequence ID" value="PSU_v2.g11965.t1"/>
    <property type="gene ID" value="PSU_v2.g11965"/>
</dbReference>
<accession>A0A914XXM9</accession>
<name>A0A914XXM9_9BILA</name>
<organism evidence="2 3">
    <name type="scientific">Panagrolaimus superbus</name>
    <dbReference type="NCBI Taxonomy" id="310955"/>
    <lineage>
        <taxon>Eukaryota</taxon>
        <taxon>Metazoa</taxon>
        <taxon>Ecdysozoa</taxon>
        <taxon>Nematoda</taxon>
        <taxon>Chromadorea</taxon>
        <taxon>Rhabditida</taxon>
        <taxon>Tylenchina</taxon>
        <taxon>Panagrolaimomorpha</taxon>
        <taxon>Panagrolaimoidea</taxon>
        <taxon>Panagrolaimidae</taxon>
        <taxon>Panagrolaimus</taxon>
    </lineage>
</organism>
<evidence type="ECO:0000313" key="3">
    <source>
        <dbReference type="WBParaSite" id="PSU_v2.g11965.t1"/>
    </source>
</evidence>
<proteinExistence type="predicted"/>
<keyword evidence="1" id="KW-0732">Signal</keyword>
<keyword evidence="2" id="KW-1185">Reference proteome</keyword>
<protein>
    <submittedName>
        <fullName evidence="3">DUF148 domain-containing protein</fullName>
    </submittedName>
</protein>
<evidence type="ECO:0000313" key="2">
    <source>
        <dbReference type="Proteomes" id="UP000887577"/>
    </source>
</evidence>
<dbReference type="Proteomes" id="UP000887577">
    <property type="component" value="Unplaced"/>
</dbReference>
<feature type="chain" id="PRO_5037617377" evidence="1">
    <location>
        <begin position="21"/>
        <end position="219"/>
    </location>
</feature>